<sequence>MGDGAVVVVVSSPEPGGDDGSESGTLGEEGDGSDDGDAEGDDSDAGLDGEAGDSEGAGDDSDTVVVTTSEGSPSVCAIAGEATAVRIKALASSAPANRRIGYRKVQLPK</sequence>
<dbReference type="RefSeq" id="WP_243852187.1">
    <property type="nucleotide sequence ID" value="NZ_JAAOYM010000001.1"/>
</dbReference>
<protein>
    <submittedName>
        <fullName evidence="2">Uncharacterized protein</fullName>
    </submittedName>
</protein>
<feature type="region of interest" description="Disordered" evidence="1">
    <location>
        <begin position="1"/>
        <end position="75"/>
    </location>
</feature>
<comment type="caution">
    <text evidence="2">The sequence shown here is derived from an EMBL/GenBank/DDBJ whole genome shotgun (WGS) entry which is preliminary data.</text>
</comment>
<name>A0A7X5ULU0_9PSEU</name>
<accession>A0A7X5ULU0</accession>
<dbReference type="AlphaFoldDB" id="A0A7X5ULU0"/>
<feature type="compositionally biased region" description="Low complexity" evidence="1">
    <location>
        <begin position="1"/>
        <end position="12"/>
    </location>
</feature>
<reference evidence="2 3" key="1">
    <citation type="submission" date="2020-03" db="EMBL/GenBank/DDBJ databases">
        <title>Sequencing the genomes of 1000 actinobacteria strains.</title>
        <authorList>
            <person name="Klenk H.-P."/>
        </authorList>
    </citation>
    <scope>NUCLEOTIDE SEQUENCE [LARGE SCALE GENOMIC DNA]</scope>
    <source>
        <strain evidence="2 3">DSM 45685</strain>
    </source>
</reference>
<evidence type="ECO:0000256" key="1">
    <source>
        <dbReference type="SAM" id="MobiDB-lite"/>
    </source>
</evidence>
<dbReference type="Proteomes" id="UP000545493">
    <property type="component" value="Unassembled WGS sequence"/>
</dbReference>
<proteinExistence type="predicted"/>
<organism evidence="2 3">
    <name type="scientific">Saccharomonospora amisosensis</name>
    <dbReference type="NCBI Taxonomy" id="1128677"/>
    <lineage>
        <taxon>Bacteria</taxon>
        <taxon>Bacillati</taxon>
        <taxon>Actinomycetota</taxon>
        <taxon>Actinomycetes</taxon>
        <taxon>Pseudonocardiales</taxon>
        <taxon>Pseudonocardiaceae</taxon>
        <taxon>Saccharomonospora</taxon>
    </lineage>
</organism>
<dbReference type="EMBL" id="JAAOYM010000001">
    <property type="protein sequence ID" value="NIJ10383.1"/>
    <property type="molecule type" value="Genomic_DNA"/>
</dbReference>
<gene>
    <name evidence="2" type="ORF">FHU38_000727</name>
</gene>
<feature type="compositionally biased region" description="Acidic residues" evidence="1">
    <location>
        <begin position="28"/>
        <end position="62"/>
    </location>
</feature>
<keyword evidence="3" id="KW-1185">Reference proteome</keyword>
<evidence type="ECO:0000313" key="3">
    <source>
        <dbReference type="Proteomes" id="UP000545493"/>
    </source>
</evidence>
<evidence type="ECO:0000313" key="2">
    <source>
        <dbReference type="EMBL" id="NIJ10383.1"/>
    </source>
</evidence>